<dbReference type="Gene3D" id="1.25.40.10">
    <property type="entry name" value="Tetratricopeptide repeat domain"/>
    <property type="match status" value="1"/>
</dbReference>
<dbReference type="AlphaFoldDB" id="A0ABD7QRK4"/>
<dbReference type="Gene3D" id="1.20.58.320">
    <property type="entry name" value="TPR-like"/>
    <property type="match status" value="1"/>
</dbReference>
<accession>A0ABD7QRK4</accession>
<sequence>MDTLYKPVLEFWFMDISPRQWFMDSSPELDKQILQRFGPFIKQALQGDLDVWAVTPRGRLALILVLDQFTRNVFRGDPRAYSGDSKAQQLVLDGLRIGMDQVLNLAERHFFYMPLMHAEDTDLQELSVAKFRHLSDDAARMVEFANGHASVVARFGRFPHRNTILERTSCPEEEAFLSSGENRFSR</sequence>
<dbReference type="RefSeq" id="WP_132511099.1">
    <property type="nucleotide sequence ID" value="NZ_SLYQ01000001.1"/>
</dbReference>
<reference evidence="1 2" key="1">
    <citation type="submission" date="2019-03" db="EMBL/GenBank/DDBJ databases">
        <title>Genomic analyses of the natural microbiome of Caenorhabditis elegans.</title>
        <authorList>
            <person name="Samuel B."/>
        </authorList>
    </citation>
    <scope>NUCLEOTIDE SEQUENCE [LARGE SCALE GENOMIC DNA]</scope>
    <source>
        <strain evidence="1 2">JUb54</strain>
    </source>
</reference>
<evidence type="ECO:0000313" key="1">
    <source>
        <dbReference type="EMBL" id="TCQ77463.1"/>
    </source>
</evidence>
<protein>
    <submittedName>
        <fullName evidence="1">Uncharacterized protein (DUF924 family)</fullName>
    </submittedName>
</protein>
<dbReference type="InterPro" id="IPR011990">
    <property type="entry name" value="TPR-like_helical_dom_sf"/>
</dbReference>
<dbReference type="InterPro" id="IPR010323">
    <property type="entry name" value="DUF924"/>
</dbReference>
<evidence type="ECO:0000313" key="2">
    <source>
        <dbReference type="Proteomes" id="UP000295263"/>
    </source>
</evidence>
<dbReference type="SUPFAM" id="SSF48452">
    <property type="entry name" value="TPR-like"/>
    <property type="match status" value="1"/>
</dbReference>
<dbReference type="Pfam" id="PF06041">
    <property type="entry name" value="DUF924"/>
    <property type="match status" value="1"/>
</dbReference>
<gene>
    <name evidence="1" type="ORF">EC841_1011285</name>
</gene>
<comment type="caution">
    <text evidence="1">The sequence shown here is derived from an EMBL/GenBank/DDBJ whole genome shotgun (WGS) entry which is preliminary data.</text>
</comment>
<dbReference type="Proteomes" id="UP000295263">
    <property type="component" value="Unassembled WGS sequence"/>
</dbReference>
<dbReference type="EMBL" id="SLYQ01000001">
    <property type="protein sequence ID" value="TCQ77463.1"/>
    <property type="molecule type" value="Genomic_DNA"/>
</dbReference>
<organism evidence="1 2">
    <name type="scientific">Raoultella ornithinolytica</name>
    <name type="common">Klebsiella ornithinolytica</name>
    <dbReference type="NCBI Taxonomy" id="54291"/>
    <lineage>
        <taxon>Bacteria</taxon>
        <taxon>Pseudomonadati</taxon>
        <taxon>Pseudomonadota</taxon>
        <taxon>Gammaproteobacteria</taxon>
        <taxon>Enterobacterales</taxon>
        <taxon>Enterobacteriaceae</taxon>
        <taxon>Klebsiella/Raoultella group</taxon>
        <taxon>Raoultella</taxon>
    </lineage>
</organism>
<proteinExistence type="predicted"/>
<name>A0ABD7QRK4_RAOOR</name>